<dbReference type="InterPro" id="IPR004914">
    <property type="entry name" value="Antirestrict"/>
</dbReference>
<dbReference type="OrthoDB" id="1164967at2"/>
<proteinExistence type="inferred from homology"/>
<evidence type="ECO:0000313" key="3">
    <source>
        <dbReference type="Proteomes" id="UP000255129"/>
    </source>
</evidence>
<accession>A0A379G7Z4</accession>
<dbReference type="InterPro" id="IPR042297">
    <property type="entry name" value="Antirestriction_sf"/>
</dbReference>
<name>A0A379G7Z4_9GAMM</name>
<comment type="similarity">
    <text evidence="1">Belongs to the antirestriction protein family.</text>
</comment>
<gene>
    <name evidence="2" type="ORF">NCTC12026_03446</name>
</gene>
<evidence type="ECO:0000313" key="2">
    <source>
        <dbReference type="EMBL" id="SUC37001.1"/>
    </source>
</evidence>
<dbReference type="AlphaFoldDB" id="A0A379G7Z4"/>
<dbReference type="Pfam" id="PF03230">
    <property type="entry name" value="Antirestrict"/>
    <property type="match status" value="1"/>
</dbReference>
<dbReference type="RefSeq" id="WP_108478865.1">
    <property type="nucleotide sequence ID" value="NZ_JAOXCZ010000183.1"/>
</dbReference>
<dbReference type="GeneID" id="93422661"/>
<dbReference type="EMBL" id="UGUA01000002">
    <property type="protein sequence ID" value="SUC37001.1"/>
    <property type="molecule type" value="Genomic_DNA"/>
</dbReference>
<sequence length="144" mass="16766">MFTLQEQGSTVIKTNLVHSSGRHTFWRFYFGTVPDWQRIEGDIFNMMAKLCHLYQGAFWEFSMLSNGGAFIWPEMIEITLPMFNPHNGNEAELSPEAAGIAVCLMVYSIWSFKTKSPVLVEYFYQLRDYAMQHPEQAQIFHLID</sequence>
<dbReference type="Proteomes" id="UP000255129">
    <property type="component" value="Unassembled WGS sequence"/>
</dbReference>
<evidence type="ECO:0000256" key="1">
    <source>
        <dbReference type="ARBA" id="ARBA00008618"/>
    </source>
</evidence>
<reference evidence="2 3" key="1">
    <citation type="submission" date="2018-06" db="EMBL/GenBank/DDBJ databases">
        <authorList>
            <consortium name="Pathogen Informatics"/>
            <person name="Doyle S."/>
        </authorList>
    </citation>
    <scope>NUCLEOTIDE SEQUENCE [LARGE SCALE GENOMIC DNA]</scope>
    <source>
        <strain evidence="2 3">NCTC12026</strain>
    </source>
</reference>
<organism evidence="2 3">
    <name type="scientific">Providencia rustigianii</name>
    <dbReference type="NCBI Taxonomy" id="158850"/>
    <lineage>
        <taxon>Bacteria</taxon>
        <taxon>Pseudomonadati</taxon>
        <taxon>Pseudomonadota</taxon>
        <taxon>Gammaproteobacteria</taxon>
        <taxon>Enterobacterales</taxon>
        <taxon>Morganellaceae</taxon>
        <taxon>Providencia</taxon>
    </lineage>
</organism>
<protein>
    <submittedName>
        <fullName evidence="2">Antirestriction protein</fullName>
    </submittedName>
</protein>
<dbReference type="Gene3D" id="3.30.70.3580">
    <property type="entry name" value="Antirestriction protein"/>
    <property type="match status" value="1"/>
</dbReference>